<keyword evidence="1" id="KW-1133">Transmembrane helix</keyword>
<keyword evidence="3" id="KW-1185">Reference proteome</keyword>
<feature type="transmembrane region" description="Helical" evidence="1">
    <location>
        <begin position="6"/>
        <end position="24"/>
    </location>
</feature>
<accession>A0A1N7Q9P5</accession>
<keyword evidence="1" id="KW-0812">Transmembrane</keyword>
<organism evidence="2 3">
    <name type="scientific">Chryseobacterium ureilyticum</name>
    <dbReference type="NCBI Taxonomy" id="373668"/>
    <lineage>
        <taxon>Bacteria</taxon>
        <taxon>Pseudomonadati</taxon>
        <taxon>Bacteroidota</taxon>
        <taxon>Flavobacteriia</taxon>
        <taxon>Flavobacteriales</taxon>
        <taxon>Weeksellaceae</taxon>
        <taxon>Chryseobacterium group</taxon>
        <taxon>Chryseobacterium</taxon>
    </lineage>
</organism>
<sequence>MEEEDALQAFVIALCHGAMIKYVYHMIIKWLVQTYKNDPSIRGIF</sequence>
<dbReference type="AlphaFoldDB" id="A0A1N7Q9P5"/>
<evidence type="ECO:0000313" key="2">
    <source>
        <dbReference type="EMBL" id="SIT19536.1"/>
    </source>
</evidence>
<reference evidence="3" key="1">
    <citation type="submission" date="2017-01" db="EMBL/GenBank/DDBJ databases">
        <authorList>
            <person name="Varghese N."/>
            <person name="Submissions S."/>
        </authorList>
    </citation>
    <scope>NUCLEOTIDE SEQUENCE [LARGE SCALE GENOMIC DNA]</scope>
    <source>
        <strain evidence="3">DSM 18017</strain>
    </source>
</reference>
<keyword evidence="1" id="KW-0472">Membrane</keyword>
<proteinExistence type="predicted"/>
<dbReference type="EMBL" id="FTOL01000008">
    <property type="protein sequence ID" value="SIT19536.1"/>
    <property type="molecule type" value="Genomic_DNA"/>
</dbReference>
<name>A0A1N7Q9P5_9FLAO</name>
<gene>
    <name evidence="2" type="ORF">SAMN05421786_108114</name>
</gene>
<protein>
    <submittedName>
        <fullName evidence="2">Uncharacterized protein</fullName>
    </submittedName>
</protein>
<dbReference type="Proteomes" id="UP000186744">
    <property type="component" value="Unassembled WGS sequence"/>
</dbReference>
<evidence type="ECO:0000313" key="3">
    <source>
        <dbReference type="Proteomes" id="UP000186744"/>
    </source>
</evidence>
<evidence type="ECO:0000256" key="1">
    <source>
        <dbReference type="SAM" id="Phobius"/>
    </source>
</evidence>